<proteinExistence type="predicted"/>
<evidence type="ECO:0000256" key="1">
    <source>
        <dbReference type="SAM" id="Phobius"/>
    </source>
</evidence>
<reference evidence="2 3" key="1">
    <citation type="submission" date="2019-09" db="EMBL/GenBank/DDBJ databases">
        <title>Taxonomy of Antarctic Massilia spp.: description of Massilia rubra sp. nov., Massilia aquatica sp. nov., Massilia mucilaginosa sp. nov., Massilia frigida sp. nov. isolated from streams, lakes and regoliths.</title>
        <authorList>
            <person name="Holochova P."/>
            <person name="Sedlacek I."/>
            <person name="Kralova S."/>
            <person name="Maslanova I."/>
            <person name="Busse H.-J."/>
            <person name="Stankova E."/>
            <person name="Vrbovska V."/>
            <person name="Kovarovic V."/>
            <person name="Bartak M."/>
            <person name="Svec P."/>
            <person name="Pantucek R."/>
        </authorList>
    </citation>
    <scope>NUCLEOTIDE SEQUENCE [LARGE SCALE GENOMIC DNA]</scope>
    <source>
        <strain evidence="2 3">CCM 8692</strain>
    </source>
</reference>
<name>A0ABX0LNR7_9BURK</name>
<dbReference type="RefSeq" id="WP_167228566.1">
    <property type="nucleotide sequence ID" value="NZ_VUYU01000018.1"/>
</dbReference>
<keyword evidence="1" id="KW-0812">Transmembrane</keyword>
<keyword evidence="1" id="KW-0472">Membrane</keyword>
<dbReference type="EMBL" id="VUYU01000018">
    <property type="protein sequence ID" value="NHZ36493.1"/>
    <property type="molecule type" value="Genomic_DNA"/>
</dbReference>
<gene>
    <name evidence="2" type="ORF">F0185_23295</name>
</gene>
<organism evidence="2 3">
    <name type="scientific">Massilia rubra</name>
    <dbReference type="NCBI Taxonomy" id="2607910"/>
    <lineage>
        <taxon>Bacteria</taxon>
        <taxon>Pseudomonadati</taxon>
        <taxon>Pseudomonadota</taxon>
        <taxon>Betaproteobacteria</taxon>
        <taxon>Burkholderiales</taxon>
        <taxon>Oxalobacteraceae</taxon>
        <taxon>Telluria group</taxon>
        <taxon>Massilia</taxon>
    </lineage>
</organism>
<protein>
    <submittedName>
        <fullName evidence="2">Uncharacterized protein</fullName>
    </submittedName>
</protein>
<sequence length="509" mass="55166">MIAAGLIFLMGIGSAAVYLWRRQWLDALLILVAAAALGVMVGDFRLPAGVGGTLSIDADAEAIDLNEAAAVRLSGDGLSAAQWRDLPARPLLWEAPASEVLHLDFPRELTLGRMFALTVRRSQASSWRLQLLAENKQVIADVAGDGAALTVHWLPPVAETLVLSARVLDASGKVMAQGPVPFSVSAPMPLQVVGRFGAPSFDARTLNELLVNSHAALDWQVVLGKTVTRSENARAALTQPNVLVADAAHVERVGDAARTALLAQVAAGTPLVILAANAEDKQVWSRALQLELREQAEARPSGVPLALASAPLNPSTALGPWRAAGDRIWTRPWEKGRIVWLGVADWHRYAISEPQALALWWQGVLDHAGVERAQDVAWLDPQEMPLPGRRLEVCALGVQGNVTFPELKQTLAWQRRPDKADASCVAVWPRKAGWLAMETQGAKPVTGKLYVYEKADWPLWQKAQRREATARYAARTPAAVAAGTVPLPAWPFALLFAAALLPLWWRERR</sequence>
<feature type="transmembrane region" description="Helical" evidence="1">
    <location>
        <begin position="487"/>
        <end position="505"/>
    </location>
</feature>
<keyword evidence="1" id="KW-1133">Transmembrane helix</keyword>
<keyword evidence="3" id="KW-1185">Reference proteome</keyword>
<accession>A0ABX0LNR7</accession>
<evidence type="ECO:0000313" key="3">
    <source>
        <dbReference type="Proteomes" id="UP000785613"/>
    </source>
</evidence>
<evidence type="ECO:0000313" key="2">
    <source>
        <dbReference type="EMBL" id="NHZ36493.1"/>
    </source>
</evidence>
<dbReference type="Proteomes" id="UP000785613">
    <property type="component" value="Unassembled WGS sequence"/>
</dbReference>
<comment type="caution">
    <text evidence="2">The sequence shown here is derived from an EMBL/GenBank/DDBJ whole genome shotgun (WGS) entry which is preliminary data.</text>
</comment>